<organism evidence="8 9">
    <name type="scientific">Lottia gigantea</name>
    <name type="common">Giant owl limpet</name>
    <dbReference type="NCBI Taxonomy" id="225164"/>
    <lineage>
        <taxon>Eukaryota</taxon>
        <taxon>Metazoa</taxon>
        <taxon>Spiralia</taxon>
        <taxon>Lophotrochozoa</taxon>
        <taxon>Mollusca</taxon>
        <taxon>Gastropoda</taxon>
        <taxon>Patellogastropoda</taxon>
        <taxon>Lottioidea</taxon>
        <taxon>Lottiidae</taxon>
        <taxon>Lottia</taxon>
    </lineage>
</organism>
<evidence type="ECO:0000313" key="9">
    <source>
        <dbReference type="Proteomes" id="UP000030746"/>
    </source>
</evidence>
<dbReference type="GO" id="GO:0005794">
    <property type="term" value="C:Golgi apparatus"/>
    <property type="evidence" value="ECO:0007669"/>
    <property type="project" value="UniProtKB-SubCell"/>
</dbReference>
<accession>V4BHF1</accession>
<keyword evidence="9" id="KW-1185">Reference proteome</keyword>
<keyword evidence="6" id="KW-0333">Golgi apparatus</keyword>
<sequence length="156" mass="18126">MEKFQKQQKMIEEANKQKKALLAKTLNERRLRAKAESAKLTKIQKELNHLDSLLTADVSVIRDKIELASIEFLDAQKRYEKAEKEVISSKMNLFEKGETKERLTEHLYTIIHQNEVRKAKKLAELMEILEMETSAEEMELQAPSIPTLTNFNSVHT</sequence>
<feature type="non-terminal residue" evidence="8">
    <location>
        <position position="156"/>
    </location>
</feature>
<dbReference type="EMBL" id="KB202793">
    <property type="protein sequence ID" value="ESO87994.1"/>
    <property type="molecule type" value="Genomic_DNA"/>
</dbReference>
<evidence type="ECO:0000256" key="1">
    <source>
        <dbReference type="ARBA" id="ARBA00004496"/>
    </source>
</evidence>
<dbReference type="RefSeq" id="XP_009061308.1">
    <property type="nucleotide sequence ID" value="XM_009063060.1"/>
</dbReference>
<dbReference type="OMA" id="ESENIRM"/>
<comment type="similarity">
    <text evidence="3">Belongs to the GORAB family.</text>
</comment>
<evidence type="ECO:0000256" key="6">
    <source>
        <dbReference type="ARBA" id="ARBA00023034"/>
    </source>
</evidence>
<evidence type="ECO:0000256" key="3">
    <source>
        <dbReference type="ARBA" id="ARBA00005599"/>
    </source>
</evidence>
<dbReference type="HOGENOM" id="CLU_1691148_0_0_1"/>
<keyword evidence="5" id="KW-0963">Cytoplasm</keyword>
<reference evidence="8 9" key="1">
    <citation type="journal article" date="2013" name="Nature">
        <title>Insights into bilaterian evolution from three spiralian genomes.</title>
        <authorList>
            <person name="Simakov O."/>
            <person name="Marletaz F."/>
            <person name="Cho S.J."/>
            <person name="Edsinger-Gonzales E."/>
            <person name="Havlak P."/>
            <person name="Hellsten U."/>
            <person name="Kuo D.H."/>
            <person name="Larsson T."/>
            <person name="Lv J."/>
            <person name="Arendt D."/>
            <person name="Savage R."/>
            <person name="Osoegawa K."/>
            <person name="de Jong P."/>
            <person name="Grimwood J."/>
            <person name="Chapman J.A."/>
            <person name="Shapiro H."/>
            <person name="Aerts A."/>
            <person name="Otillar R.P."/>
            <person name="Terry A.Y."/>
            <person name="Boore J.L."/>
            <person name="Grigoriev I.V."/>
            <person name="Lindberg D.R."/>
            <person name="Seaver E.C."/>
            <person name="Weisblat D.A."/>
            <person name="Putnam N.H."/>
            <person name="Rokhsar D.S."/>
        </authorList>
    </citation>
    <scope>NUCLEOTIDE SEQUENCE [LARGE SCALE GENOMIC DNA]</scope>
</reference>
<dbReference type="InterPro" id="IPR007033">
    <property type="entry name" value="GORAB"/>
</dbReference>
<dbReference type="GeneID" id="20245044"/>
<comment type="subcellular location">
    <subcellularLocation>
        <location evidence="1">Cytoplasm</location>
    </subcellularLocation>
    <subcellularLocation>
        <location evidence="2">Golgi apparatus</location>
    </subcellularLocation>
</comment>
<evidence type="ECO:0000256" key="2">
    <source>
        <dbReference type="ARBA" id="ARBA00004555"/>
    </source>
</evidence>
<dbReference type="CTD" id="20245044"/>
<dbReference type="AlphaFoldDB" id="V4BHF1"/>
<evidence type="ECO:0000256" key="4">
    <source>
        <dbReference type="ARBA" id="ARBA00014130"/>
    </source>
</evidence>
<dbReference type="PANTHER" id="PTHR21470">
    <property type="entry name" value="RAB6-INTERACTING PROTEIN GORAB"/>
    <property type="match status" value="1"/>
</dbReference>
<dbReference type="GO" id="GO:1905515">
    <property type="term" value="P:non-motile cilium assembly"/>
    <property type="evidence" value="ECO:0007669"/>
    <property type="project" value="TreeGrafter"/>
</dbReference>
<protein>
    <recommendedName>
        <fullName evidence="4">RAB6-interacting golgin</fullName>
    </recommendedName>
</protein>
<evidence type="ECO:0000256" key="5">
    <source>
        <dbReference type="ARBA" id="ARBA00022490"/>
    </source>
</evidence>
<dbReference type="KEGG" id="lgi:LOTGIDRAFT_193852"/>
<evidence type="ECO:0000256" key="7">
    <source>
        <dbReference type="ARBA" id="ARBA00023054"/>
    </source>
</evidence>
<dbReference type="PANTHER" id="PTHR21470:SF2">
    <property type="entry name" value="RAB6-INTERACTING GOLGIN"/>
    <property type="match status" value="1"/>
</dbReference>
<name>V4BHF1_LOTGI</name>
<gene>
    <name evidence="8" type="ORF">LOTGIDRAFT_193852</name>
</gene>
<proteinExistence type="inferred from homology"/>
<evidence type="ECO:0000313" key="8">
    <source>
        <dbReference type="EMBL" id="ESO87994.1"/>
    </source>
</evidence>
<dbReference type="Proteomes" id="UP000030746">
    <property type="component" value="Unassembled WGS sequence"/>
</dbReference>
<dbReference type="OrthoDB" id="9909311at2759"/>
<keyword evidence="7" id="KW-0175">Coiled coil</keyword>